<evidence type="ECO:0000313" key="11">
    <source>
        <dbReference type="EMBL" id="OFJ53301.1"/>
    </source>
</evidence>
<evidence type="ECO:0000313" key="12">
    <source>
        <dbReference type="Proteomes" id="UP000178953"/>
    </source>
</evidence>
<dbReference type="PIRSF" id="PIRSF004682">
    <property type="entry name" value="GmhB"/>
    <property type="match status" value="1"/>
</dbReference>
<feature type="binding site" evidence="10">
    <location>
        <position position="18"/>
    </location>
    <ligand>
        <name>Mg(2+)</name>
        <dbReference type="ChEBI" id="CHEBI:18420"/>
    </ligand>
</feature>
<dbReference type="GO" id="GO:0005737">
    <property type="term" value="C:cytoplasm"/>
    <property type="evidence" value="ECO:0007669"/>
    <property type="project" value="UniProtKB-SubCell"/>
</dbReference>
<comment type="subcellular location">
    <subcellularLocation>
        <location evidence="1 7">Cytoplasm</location>
    </subcellularLocation>
</comment>
<feature type="site" description="Contributes to substrate recognition" evidence="9">
    <location>
        <position position="104"/>
    </location>
</feature>
<dbReference type="EMBL" id="MCHX01000027">
    <property type="protein sequence ID" value="OFJ53301.1"/>
    <property type="molecule type" value="Genomic_DNA"/>
</dbReference>
<evidence type="ECO:0000256" key="9">
    <source>
        <dbReference type="PIRSR" id="PIRSR004682-3"/>
    </source>
</evidence>
<keyword evidence="5 7" id="KW-0119">Carbohydrate metabolism</keyword>
<dbReference type="GO" id="GO:0005975">
    <property type="term" value="P:carbohydrate metabolic process"/>
    <property type="evidence" value="ECO:0007669"/>
    <property type="project" value="InterPro"/>
</dbReference>
<keyword evidence="12" id="KW-1185">Reference proteome</keyword>
<dbReference type="InterPro" id="IPR036412">
    <property type="entry name" value="HAD-like_sf"/>
</dbReference>
<evidence type="ECO:0000256" key="10">
    <source>
        <dbReference type="PIRSR" id="PIRSR004682-4"/>
    </source>
</evidence>
<evidence type="ECO:0000256" key="1">
    <source>
        <dbReference type="ARBA" id="ARBA00004496"/>
    </source>
</evidence>
<evidence type="ECO:0000256" key="5">
    <source>
        <dbReference type="ARBA" id="ARBA00023277"/>
    </source>
</evidence>
<feature type="site" description="Stabilizes the phosphoryl group" evidence="9">
    <location>
        <position position="105"/>
    </location>
</feature>
<dbReference type="PANTHER" id="PTHR42891">
    <property type="entry name" value="D-GLYCERO-BETA-D-MANNO-HEPTOSE-1,7-BISPHOSPHATE 7-PHOSPHATASE"/>
    <property type="match status" value="1"/>
</dbReference>
<comment type="cofactor">
    <cofactor evidence="10">
        <name>Zn(2+)</name>
        <dbReference type="ChEBI" id="CHEBI:29105"/>
    </cofactor>
</comment>
<feature type="binding site" evidence="10">
    <location>
        <position position="16"/>
    </location>
    <ligand>
        <name>Mg(2+)</name>
        <dbReference type="ChEBI" id="CHEBI:18420"/>
    </ligand>
</feature>
<gene>
    <name evidence="11" type="ORF">BEL07_13025</name>
</gene>
<evidence type="ECO:0000256" key="7">
    <source>
        <dbReference type="PIRNR" id="PIRNR004682"/>
    </source>
</evidence>
<reference evidence="11 12" key="1">
    <citation type="submission" date="2016-09" db="EMBL/GenBank/DDBJ databases">
        <title>genome sequence of Mycobacterium sp. 739 SCH.</title>
        <authorList>
            <person name="Greninger A.L."/>
            <person name="Qin X."/>
            <person name="Jerome K."/>
            <person name="Vora S."/>
            <person name="Quinn K."/>
        </authorList>
    </citation>
    <scope>NUCLEOTIDE SEQUENCE [LARGE SCALE GENOMIC DNA]</scope>
    <source>
        <strain evidence="11 12">SCH</strain>
    </source>
</reference>
<dbReference type="InterPro" id="IPR006543">
    <property type="entry name" value="Histidinol-phos"/>
</dbReference>
<keyword evidence="3 10" id="KW-0479">Metal-binding</keyword>
<feature type="site" description="Stabilizes the phosphoryl group" evidence="9">
    <location>
        <position position="58"/>
    </location>
</feature>
<feature type="binding site" evidence="10">
    <location>
        <position position="93"/>
    </location>
    <ligand>
        <name>Zn(2+)</name>
        <dbReference type="ChEBI" id="CHEBI:29105"/>
    </ligand>
</feature>
<dbReference type="NCBIfam" id="TIGR01656">
    <property type="entry name" value="Histidinol-ppas"/>
    <property type="match status" value="1"/>
</dbReference>
<feature type="binding site" evidence="10">
    <location>
        <position position="103"/>
    </location>
    <ligand>
        <name>Zn(2+)</name>
        <dbReference type="ChEBI" id="CHEBI:29105"/>
    </ligand>
</feature>
<name>A0A1E8Q4X6_9MYCO</name>
<accession>A0A1E8Q4X6</accession>
<sequence>MHRAAAPEPVLAVLFDRDDTIIEDGPFLNDPNGVRPRPGAERALRALRDRGLLVAVVTNQSGVARGLITTDQLREVNAEVDAQLGPFDSWQVCVHDDADGCECRKPRPGMVLAAAAALGVPPERCVMIGDTGGDVNAGLAAGAAAVLVPTARTRAEEVDAASAHPRARVADTITDAVHAVLREAR</sequence>
<organism evidence="11 12">
    <name type="scientific">Mycolicibacterium grossiae</name>
    <dbReference type="NCBI Taxonomy" id="1552759"/>
    <lineage>
        <taxon>Bacteria</taxon>
        <taxon>Bacillati</taxon>
        <taxon>Actinomycetota</taxon>
        <taxon>Actinomycetes</taxon>
        <taxon>Mycobacteriales</taxon>
        <taxon>Mycobacteriaceae</taxon>
        <taxon>Mycolicibacterium</taxon>
    </lineage>
</organism>
<comment type="caution">
    <text evidence="11">The sequence shown here is derived from an EMBL/GenBank/DDBJ whole genome shotgun (WGS) entry which is preliminary data.</text>
</comment>
<proteinExistence type="inferred from homology"/>
<comment type="similarity">
    <text evidence="7">Belongs to the gmhB family.</text>
</comment>
<dbReference type="Proteomes" id="UP000178953">
    <property type="component" value="Unassembled WGS sequence"/>
</dbReference>
<evidence type="ECO:0000256" key="2">
    <source>
        <dbReference type="ARBA" id="ARBA00022490"/>
    </source>
</evidence>
<feature type="binding site" evidence="10">
    <location>
        <position position="130"/>
    </location>
    <ligand>
        <name>Mg(2+)</name>
        <dbReference type="ChEBI" id="CHEBI:18420"/>
    </ligand>
</feature>
<feature type="binding site" evidence="10">
    <location>
        <position position="95"/>
    </location>
    <ligand>
        <name>Zn(2+)</name>
        <dbReference type="ChEBI" id="CHEBI:29105"/>
    </ligand>
</feature>
<evidence type="ECO:0000256" key="4">
    <source>
        <dbReference type="ARBA" id="ARBA00022801"/>
    </source>
</evidence>
<feature type="binding site" evidence="10">
    <location>
        <position position="101"/>
    </location>
    <ligand>
        <name>Zn(2+)</name>
        <dbReference type="ChEBI" id="CHEBI:29105"/>
    </ligand>
</feature>
<dbReference type="AlphaFoldDB" id="A0A1E8Q4X6"/>
<feature type="active site" description="Proton donor" evidence="8">
    <location>
        <position position="18"/>
    </location>
</feature>
<evidence type="ECO:0000256" key="8">
    <source>
        <dbReference type="PIRSR" id="PIRSR004682-1"/>
    </source>
</evidence>
<keyword evidence="10" id="KW-0862">Zinc</keyword>
<dbReference type="InterPro" id="IPR023214">
    <property type="entry name" value="HAD_sf"/>
</dbReference>
<keyword evidence="10" id="KW-0460">Magnesium</keyword>
<dbReference type="EC" id="3.1.3.-" evidence="7"/>
<evidence type="ECO:0000256" key="3">
    <source>
        <dbReference type="ARBA" id="ARBA00022723"/>
    </source>
</evidence>
<dbReference type="NCBIfam" id="TIGR01662">
    <property type="entry name" value="HAD-SF-IIIA"/>
    <property type="match status" value="1"/>
</dbReference>
<dbReference type="GO" id="GO:0016791">
    <property type="term" value="F:phosphatase activity"/>
    <property type="evidence" value="ECO:0007669"/>
    <property type="project" value="InterPro"/>
</dbReference>
<dbReference type="Gene3D" id="3.40.50.1000">
    <property type="entry name" value="HAD superfamily/HAD-like"/>
    <property type="match status" value="1"/>
</dbReference>
<comment type="cofactor">
    <cofactor evidence="10">
        <name>Mg(2+)</name>
        <dbReference type="ChEBI" id="CHEBI:18420"/>
    </cofactor>
</comment>
<keyword evidence="4 7" id="KW-0378">Hydrolase</keyword>
<dbReference type="InterPro" id="IPR004446">
    <property type="entry name" value="Heptose_bisP_phosphatase"/>
</dbReference>
<dbReference type="PANTHER" id="PTHR42891:SF1">
    <property type="entry name" value="D-GLYCERO-BETA-D-MANNO-HEPTOSE-1,7-BISPHOSPHATE 7-PHOSPHATASE"/>
    <property type="match status" value="1"/>
</dbReference>
<dbReference type="SUPFAM" id="SSF56784">
    <property type="entry name" value="HAD-like"/>
    <property type="match status" value="1"/>
</dbReference>
<dbReference type="InterPro" id="IPR006549">
    <property type="entry name" value="HAD-SF_hydro_IIIA"/>
</dbReference>
<feature type="active site" description="Nucleophile" evidence="8">
    <location>
        <position position="16"/>
    </location>
</feature>
<dbReference type="Pfam" id="PF13242">
    <property type="entry name" value="Hydrolase_like"/>
    <property type="match status" value="1"/>
</dbReference>
<dbReference type="GO" id="GO:0046872">
    <property type="term" value="F:metal ion binding"/>
    <property type="evidence" value="ECO:0007669"/>
    <property type="project" value="UniProtKB-KW"/>
</dbReference>
<evidence type="ECO:0000256" key="6">
    <source>
        <dbReference type="ARBA" id="ARBA00031828"/>
    </source>
</evidence>
<protein>
    <recommendedName>
        <fullName evidence="6 7">D,D-heptose 1,7-bisphosphate phosphatase</fullName>
        <ecNumber evidence="7">3.1.3.-</ecNumber>
    </recommendedName>
</protein>
<keyword evidence="2 7" id="KW-0963">Cytoplasm</keyword>